<evidence type="ECO:0000313" key="9">
    <source>
        <dbReference type="WBParaSite" id="Pan_g21753.t1"/>
    </source>
</evidence>
<dbReference type="Proteomes" id="UP000492821">
    <property type="component" value="Unassembled WGS sequence"/>
</dbReference>
<dbReference type="GO" id="GO:0035243">
    <property type="term" value="F:protein-arginine omega-N symmetric methyltransferase activity"/>
    <property type="evidence" value="ECO:0007669"/>
    <property type="project" value="UniProtKB-EC"/>
</dbReference>
<dbReference type="WBParaSite" id="Pan_g21753.t1">
    <property type="protein sequence ID" value="Pan_g21753.t1"/>
    <property type="gene ID" value="Pan_g21753"/>
</dbReference>
<proteinExistence type="inferred from homology"/>
<comment type="subcellular location">
    <subcellularLocation>
        <location evidence="1 7">Mitochondrion</location>
    </subcellularLocation>
</comment>
<dbReference type="InterPro" id="IPR003788">
    <property type="entry name" value="NDUFAF7"/>
</dbReference>
<dbReference type="AlphaFoldDB" id="A0A7E4VJU3"/>
<reference evidence="8" key="1">
    <citation type="journal article" date="2013" name="Genetics">
        <title>The draft genome and transcriptome of Panagrellus redivivus are shaped by the harsh demands of a free-living lifestyle.</title>
        <authorList>
            <person name="Srinivasan J."/>
            <person name="Dillman A.R."/>
            <person name="Macchietto M.G."/>
            <person name="Heikkinen L."/>
            <person name="Lakso M."/>
            <person name="Fracchia K.M."/>
            <person name="Antoshechkin I."/>
            <person name="Mortazavi A."/>
            <person name="Wong G."/>
            <person name="Sternberg P.W."/>
        </authorList>
    </citation>
    <scope>NUCLEOTIDE SEQUENCE [LARGE SCALE GENOMIC DNA]</scope>
    <source>
        <strain evidence="8">MT8872</strain>
    </source>
</reference>
<dbReference type="InterPro" id="IPR038375">
    <property type="entry name" value="NDUFAF7_sf"/>
</dbReference>
<protein>
    <recommendedName>
        <fullName evidence="7">Protein arginine methyltransferase NDUFAF7</fullName>
        <ecNumber evidence="7">2.1.1.320</ecNumber>
    </recommendedName>
</protein>
<dbReference type="GO" id="GO:0032981">
    <property type="term" value="P:mitochondrial respiratory chain complex I assembly"/>
    <property type="evidence" value="ECO:0007669"/>
    <property type="project" value="TreeGrafter"/>
</dbReference>
<evidence type="ECO:0000256" key="6">
    <source>
        <dbReference type="ARBA" id="ARBA00048612"/>
    </source>
</evidence>
<evidence type="ECO:0000256" key="7">
    <source>
        <dbReference type="RuleBase" id="RU364114"/>
    </source>
</evidence>
<comment type="function">
    <text evidence="7">Arginine methyltransferase involved in the assembly or stability of mitochondrial NADH:ubiquinone oxidoreductase complex (complex I).</text>
</comment>
<dbReference type="PANTHER" id="PTHR12049:SF7">
    <property type="entry name" value="PROTEIN ARGININE METHYLTRANSFERASE NDUFAF7, MITOCHONDRIAL"/>
    <property type="match status" value="1"/>
</dbReference>
<dbReference type="EC" id="2.1.1.320" evidence="7"/>
<keyword evidence="3 7" id="KW-0489">Methyltransferase</keyword>
<keyword evidence="8" id="KW-1185">Reference proteome</keyword>
<dbReference type="Pfam" id="PF02636">
    <property type="entry name" value="Methyltransf_28"/>
    <property type="match status" value="1"/>
</dbReference>
<reference evidence="9" key="2">
    <citation type="submission" date="2020-10" db="UniProtKB">
        <authorList>
            <consortium name="WormBaseParasite"/>
        </authorList>
    </citation>
    <scope>IDENTIFICATION</scope>
</reference>
<comment type="similarity">
    <text evidence="2 7">Belongs to the NDUFAF7 family.</text>
</comment>
<keyword evidence="4 7" id="KW-0808">Transferase</keyword>
<name>A0A7E4VJU3_PANRE</name>
<keyword evidence="5 7" id="KW-0496">Mitochondrion</keyword>
<comment type="catalytic activity">
    <reaction evidence="6 7">
        <text>L-arginyl-[protein] + 2 S-adenosyl-L-methionine = N(omega),N(omega)'-dimethyl-L-arginyl-[protein] + 2 S-adenosyl-L-homocysteine + 2 H(+)</text>
        <dbReference type="Rhea" id="RHEA:48108"/>
        <dbReference type="Rhea" id="RHEA-COMP:10532"/>
        <dbReference type="Rhea" id="RHEA-COMP:11992"/>
        <dbReference type="ChEBI" id="CHEBI:15378"/>
        <dbReference type="ChEBI" id="CHEBI:29965"/>
        <dbReference type="ChEBI" id="CHEBI:57856"/>
        <dbReference type="ChEBI" id="CHEBI:59789"/>
        <dbReference type="ChEBI" id="CHEBI:88221"/>
        <dbReference type="EC" id="2.1.1.320"/>
    </reaction>
</comment>
<evidence type="ECO:0000256" key="5">
    <source>
        <dbReference type="ARBA" id="ARBA00023128"/>
    </source>
</evidence>
<evidence type="ECO:0000256" key="4">
    <source>
        <dbReference type="ARBA" id="ARBA00022679"/>
    </source>
</evidence>
<dbReference type="SUPFAM" id="SSF53335">
    <property type="entry name" value="S-adenosyl-L-methionine-dependent methyltransferases"/>
    <property type="match status" value="1"/>
</dbReference>
<dbReference type="InterPro" id="IPR029063">
    <property type="entry name" value="SAM-dependent_MTases_sf"/>
</dbReference>
<evidence type="ECO:0000256" key="2">
    <source>
        <dbReference type="ARBA" id="ARBA00005891"/>
    </source>
</evidence>
<accession>A0A7E4VJU3</accession>
<organism evidence="8 9">
    <name type="scientific">Panagrellus redivivus</name>
    <name type="common">Microworm</name>
    <dbReference type="NCBI Taxonomy" id="6233"/>
    <lineage>
        <taxon>Eukaryota</taxon>
        <taxon>Metazoa</taxon>
        <taxon>Ecdysozoa</taxon>
        <taxon>Nematoda</taxon>
        <taxon>Chromadorea</taxon>
        <taxon>Rhabditida</taxon>
        <taxon>Tylenchina</taxon>
        <taxon>Panagrolaimomorpha</taxon>
        <taxon>Panagrolaimoidea</taxon>
        <taxon>Panagrolaimidae</taxon>
        <taxon>Panagrellus</taxon>
    </lineage>
</organism>
<dbReference type="Gene3D" id="3.40.50.12710">
    <property type="match status" value="1"/>
</dbReference>
<evidence type="ECO:0000256" key="1">
    <source>
        <dbReference type="ARBA" id="ARBA00004173"/>
    </source>
</evidence>
<evidence type="ECO:0000256" key="3">
    <source>
        <dbReference type="ARBA" id="ARBA00022603"/>
    </source>
</evidence>
<dbReference type="GO" id="GO:0032259">
    <property type="term" value="P:methylation"/>
    <property type="evidence" value="ECO:0007669"/>
    <property type="project" value="UniProtKB-KW"/>
</dbReference>
<sequence length="461" mass="52333">MTLSALLRRSILPRRRILPPPAVFFQQFQRRSLSSADTDSIQKNQSPLKTNEALYYFIRDKIRASGPITVHEYMQLAVGSGAGYYANRGARDEGKIFGSEGDFVTSPELCQVFGELLAVWAYYELGNTGHKGQWQLVEMGPGTGQLMADMLGVINRFKEEDNLTVHLVESSDALIDEQEKRLCGSLTKPIEGKSYVRQSRSLFGVPIYWHKDLSDVPDNFSIYVANEFLDALPIHQFTKTGKGWHEVYVNLDENNKFCFMLSKNENLHTKGLIPEHIREENRRHWEVSPEAATIVTQVGEKIVENGGFALFVDYGHDGNRKDLSLRAYRKHTVVDPLESPGHDDITADVNFGYFKELLQDRVLVYGPTEQWLFLSQMGILARMQYLMTQCKEREGRESLLNAYKLLMTPTKDGGMGEAFKAFALFPQSMKGIMEKRGGFPEGFRPLGWKPPVVEKAETVKE</sequence>
<evidence type="ECO:0000313" key="8">
    <source>
        <dbReference type="Proteomes" id="UP000492821"/>
    </source>
</evidence>
<dbReference type="GO" id="GO:0005739">
    <property type="term" value="C:mitochondrion"/>
    <property type="evidence" value="ECO:0007669"/>
    <property type="project" value="UniProtKB-SubCell"/>
</dbReference>
<dbReference type="PANTHER" id="PTHR12049">
    <property type="entry name" value="PROTEIN ARGININE METHYLTRANSFERASE NDUFAF7, MITOCHONDRIAL"/>
    <property type="match status" value="1"/>
</dbReference>